<accession>A0A5D2CZW2</accession>
<dbReference type="EMBL" id="CM017703">
    <property type="protein sequence ID" value="TYG75071.1"/>
    <property type="molecule type" value="Genomic_DNA"/>
</dbReference>
<feature type="signal peptide" evidence="1">
    <location>
        <begin position="1"/>
        <end position="23"/>
    </location>
</feature>
<dbReference type="PROSITE" id="PS51257">
    <property type="entry name" value="PROKAR_LIPOPROTEIN"/>
    <property type="match status" value="1"/>
</dbReference>
<protein>
    <recommendedName>
        <fullName evidence="4">Lipoprotein</fullName>
    </recommendedName>
</protein>
<sequence length="98" mass="10890">MKGFFFSVCVVTVSSGCFSFSSAGMDWILSCGFFVKGLRPFFHLFRDFSLPVERFYALIKLILGSYSYKPVWEKAYSGIGRLSNSSQLGLAGSGIILF</sequence>
<evidence type="ECO:0000256" key="1">
    <source>
        <dbReference type="SAM" id="SignalP"/>
    </source>
</evidence>
<gene>
    <name evidence="2" type="ORF">ES288_D03G000200v1</name>
</gene>
<name>A0A5D2CZW2_GOSDA</name>
<evidence type="ECO:0000313" key="2">
    <source>
        <dbReference type="EMBL" id="TYG75071.1"/>
    </source>
</evidence>
<keyword evidence="1" id="KW-0732">Signal</keyword>
<keyword evidence="3" id="KW-1185">Reference proteome</keyword>
<evidence type="ECO:0008006" key="4">
    <source>
        <dbReference type="Google" id="ProtNLM"/>
    </source>
</evidence>
<proteinExistence type="predicted"/>
<feature type="chain" id="PRO_5023127404" description="Lipoprotein" evidence="1">
    <location>
        <begin position="24"/>
        <end position="98"/>
    </location>
</feature>
<organism evidence="2 3">
    <name type="scientific">Gossypium darwinii</name>
    <name type="common">Darwin's cotton</name>
    <name type="synonym">Gossypium barbadense var. darwinii</name>
    <dbReference type="NCBI Taxonomy" id="34276"/>
    <lineage>
        <taxon>Eukaryota</taxon>
        <taxon>Viridiplantae</taxon>
        <taxon>Streptophyta</taxon>
        <taxon>Embryophyta</taxon>
        <taxon>Tracheophyta</taxon>
        <taxon>Spermatophyta</taxon>
        <taxon>Magnoliopsida</taxon>
        <taxon>eudicotyledons</taxon>
        <taxon>Gunneridae</taxon>
        <taxon>Pentapetalae</taxon>
        <taxon>rosids</taxon>
        <taxon>malvids</taxon>
        <taxon>Malvales</taxon>
        <taxon>Malvaceae</taxon>
        <taxon>Malvoideae</taxon>
        <taxon>Gossypium</taxon>
    </lineage>
</organism>
<dbReference type="Proteomes" id="UP000323506">
    <property type="component" value="Chromosome D03"/>
</dbReference>
<reference evidence="2 3" key="1">
    <citation type="submission" date="2019-06" db="EMBL/GenBank/DDBJ databases">
        <title>WGS assembly of Gossypium darwinii.</title>
        <authorList>
            <person name="Chen Z.J."/>
            <person name="Sreedasyam A."/>
            <person name="Ando A."/>
            <person name="Song Q."/>
            <person name="De L."/>
            <person name="Hulse-Kemp A."/>
            <person name="Ding M."/>
            <person name="Ye W."/>
            <person name="Kirkbride R."/>
            <person name="Jenkins J."/>
            <person name="Plott C."/>
            <person name="Lovell J."/>
            <person name="Lin Y.-M."/>
            <person name="Vaughn R."/>
            <person name="Liu B."/>
            <person name="Li W."/>
            <person name="Simpson S."/>
            <person name="Scheffler B."/>
            <person name="Saski C."/>
            <person name="Grover C."/>
            <person name="Hu G."/>
            <person name="Conover J."/>
            <person name="Carlson J."/>
            <person name="Shu S."/>
            <person name="Boston L."/>
            <person name="Williams M."/>
            <person name="Peterson D."/>
            <person name="Mcgee K."/>
            <person name="Jones D."/>
            <person name="Wendel J."/>
            <person name="Stelly D."/>
            <person name="Grimwood J."/>
            <person name="Schmutz J."/>
        </authorList>
    </citation>
    <scope>NUCLEOTIDE SEQUENCE [LARGE SCALE GENOMIC DNA]</scope>
    <source>
        <strain evidence="2">1808015.09</strain>
    </source>
</reference>
<evidence type="ECO:0000313" key="3">
    <source>
        <dbReference type="Proteomes" id="UP000323506"/>
    </source>
</evidence>
<dbReference type="AlphaFoldDB" id="A0A5D2CZW2"/>